<sequence length="578" mass="66504">MASWMKNCSFSIIIFWYLPKISVWSMTYKKKDKSIQFMIHSLKDPKKFNVISTIYLNADIINFLCEPLLSINTSLIKGRTNLLEMCNVSQILTVITMIFSNSRDLPGQCIINATSILTCILSSSSIELSGILFNTSISISKAICKSVREKHTIDPRVVDIASSLSSSLLSKTISLLVEELLFETLFYLSSAYLEIDCHWPGGTDMFRNQMAWSFKNFPKTQKDICLILMNSKSNNDLKYFIIIFIYFYLLTCSNTENESIYLEPMSVYLCSTQNTIPVPVIKALLFNISIKQWILNLDEISYVELETFCLKNYKATLCLLIELINDNNIDRYKQQMGFNIIKKIIATENDNNEHKTLLIIWDMLPTQLGSFCCNESPHVTEATNLIFLLNLTESFFFCGDKFSINEHQHIVYTMSSIIKSYQLTFTEKYTLLSSLLQHFLNVVQLSNNDDGSTMSRLCHNCMLSSITLFQIVLKYCEEDISSTVEFNRILNVEFLKSIFIQLETIICQGLDWLSDHAWECLTAILSSKLLKCSQHFSDLKVELVADPWLSFIIRNQNSFSGKCLEFLEFWFAEIVSRS</sequence>
<protein>
    <submittedName>
        <fullName evidence="1">Uncharacterized protein</fullName>
    </submittedName>
</protein>
<evidence type="ECO:0000313" key="1">
    <source>
        <dbReference type="EMBL" id="VVC28023.1"/>
    </source>
</evidence>
<name>A0A5E4M9I1_9HEMI</name>
<keyword evidence="2" id="KW-1185">Reference proteome</keyword>
<gene>
    <name evidence="1" type="ORF">CINCED_3A019811</name>
</gene>
<dbReference type="AlphaFoldDB" id="A0A5E4M9I1"/>
<organism evidence="1 2">
    <name type="scientific">Cinara cedri</name>
    <dbReference type="NCBI Taxonomy" id="506608"/>
    <lineage>
        <taxon>Eukaryota</taxon>
        <taxon>Metazoa</taxon>
        <taxon>Ecdysozoa</taxon>
        <taxon>Arthropoda</taxon>
        <taxon>Hexapoda</taxon>
        <taxon>Insecta</taxon>
        <taxon>Pterygota</taxon>
        <taxon>Neoptera</taxon>
        <taxon>Paraneoptera</taxon>
        <taxon>Hemiptera</taxon>
        <taxon>Sternorrhyncha</taxon>
        <taxon>Aphidomorpha</taxon>
        <taxon>Aphidoidea</taxon>
        <taxon>Aphididae</taxon>
        <taxon>Lachninae</taxon>
        <taxon>Cinara</taxon>
    </lineage>
</organism>
<dbReference type="Proteomes" id="UP000325440">
    <property type="component" value="Unassembled WGS sequence"/>
</dbReference>
<evidence type="ECO:0000313" key="2">
    <source>
        <dbReference type="Proteomes" id="UP000325440"/>
    </source>
</evidence>
<accession>A0A5E4M9I1</accession>
<dbReference type="OrthoDB" id="6598483at2759"/>
<proteinExistence type="predicted"/>
<dbReference type="EMBL" id="CABPRJ010000477">
    <property type="protein sequence ID" value="VVC28023.1"/>
    <property type="molecule type" value="Genomic_DNA"/>
</dbReference>
<reference evidence="1 2" key="1">
    <citation type="submission" date="2019-08" db="EMBL/GenBank/DDBJ databases">
        <authorList>
            <person name="Alioto T."/>
            <person name="Alioto T."/>
            <person name="Gomez Garrido J."/>
        </authorList>
    </citation>
    <scope>NUCLEOTIDE SEQUENCE [LARGE SCALE GENOMIC DNA]</scope>
</reference>